<dbReference type="Proteomes" id="UP001519460">
    <property type="component" value="Unassembled WGS sequence"/>
</dbReference>
<evidence type="ECO:0000313" key="1">
    <source>
        <dbReference type="EMBL" id="KAK7496674.1"/>
    </source>
</evidence>
<evidence type="ECO:0000313" key="2">
    <source>
        <dbReference type="Proteomes" id="UP001519460"/>
    </source>
</evidence>
<gene>
    <name evidence="1" type="ORF">BaRGS_00012081</name>
</gene>
<dbReference type="EMBL" id="JACVVK020000065">
    <property type="protein sequence ID" value="KAK7496674.1"/>
    <property type="molecule type" value="Genomic_DNA"/>
</dbReference>
<accession>A0ABD0LCA3</accession>
<protein>
    <submittedName>
        <fullName evidence="1">Uncharacterized protein</fullName>
    </submittedName>
</protein>
<reference evidence="1 2" key="1">
    <citation type="journal article" date="2023" name="Sci. Data">
        <title>Genome assembly of the Korean intertidal mud-creeper Batillaria attramentaria.</title>
        <authorList>
            <person name="Patra A.K."/>
            <person name="Ho P.T."/>
            <person name="Jun S."/>
            <person name="Lee S.J."/>
            <person name="Kim Y."/>
            <person name="Won Y.J."/>
        </authorList>
    </citation>
    <scope>NUCLEOTIDE SEQUENCE [LARGE SCALE GENOMIC DNA]</scope>
    <source>
        <strain evidence="1">Wonlab-2016</strain>
    </source>
</reference>
<comment type="caution">
    <text evidence="1">The sequence shown here is derived from an EMBL/GenBank/DDBJ whole genome shotgun (WGS) entry which is preliminary data.</text>
</comment>
<sequence>MPARNAPSCNGRHKPRIHVGDRIKKNIPLLHKAAGFVGSAAGAVTTAVPDATQLLGEEVKDAVEILQEGAGALGGTAGGPIAVINAVLLPLTLYNLVDASIELHNVRKEKENSKAGDYLRQVADFLQREIVDKDLIKIDAVGETLA</sequence>
<proteinExistence type="predicted"/>
<dbReference type="AlphaFoldDB" id="A0ABD0LCA3"/>
<keyword evidence="2" id="KW-1185">Reference proteome</keyword>
<name>A0ABD0LCA3_9CAEN</name>
<organism evidence="1 2">
    <name type="scientific">Batillaria attramentaria</name>
    <dbReference type="NCBI Taxonomy" id="370345"/>
    <lineage>
        <taxon>Eukaryota</taxon>
        <taxon>Metazoa</taxon>
        <taxon>Spiralia</taxon>
        <taxon>Lophotrochozoa</taxon>
        <taxon>Mollusca</taxon>
        <taxon>Gastropoda</taxon>
        <taxon>Caenogastropoda</taxon>
        <taxon>Sorbeoconcha</taxon>
        <taxon>Cerithioidea</taxon>
        <taxon>Batillariidae</taxon>
        <taxon>Batillaria</taxon>
    </lineage>
</organism>